<dbReference type="KEGG" id="ddz:DSYM_12810"/>
<dbReference type="InterPro" id="IPR011991">
    <property type="entry name" value="ArsR-like_HTH"/>
</dbReference>
<feature type="domain" description="Rhodanese" evidence="5">
    <location>
        <begin position="125"/>
        <end position="214"/>
    </location>
</feature>
<dbReference type="PROSITE" id="PS50206">
    <property type="entry name" value="RHODANESE_3"/>
    <property type="match status" value="1"/>
</dbReference>
<dbReference type="SMART" id="SM00418">
    <property type="entry name" value="HTH_ARSR"/>
    <property type="match status" value="1"/>
</dbReference>
<gene>
    <name evidence="7" type="ORF">DSYM_12810</name>
</gene>
<dbReference type="Gene3D" id="1.10.10.10">
    <property type="entry name" value="Winged helix-like DNA-binding domain superfamily/Winged helix DNA-binding domain"/>
    <property type="match status" value="1"/>
</dbReference>
<keyword evidence="2" id="KW-0805">Transcription regulation</keyword>
<dbReference type="PROSITE" id="PS50987">
    <property type="entry name" value="HTH_ARSR_2"/>
    <property type="match status" value="1"/>
</dbReference>
<evidence type="ECO:0000256" key="3">
    <source>
        <dbReference type="ARBA" id="ARBA00023125"/>
    </source>
</evidence>
<dbReference type="NCBIfam" id="NF033788">
    <property type="entry name" value="HTH_metalloreg"/>
    <property type="match status" value="1"/>
</dbReference>
<dbReference type="SUPFAM" id="SSF46785">
    <property type="entry name" value="Winged helix' DNA-binding domain"/>
    <property type="match status" value="1"/>
</dbReference>
<dbReference type="SMART" id="SM00450">
    <property type="entry name" value="RHOD"/>
    <property type="match status" value="1"/>
</dbReference>
<dbReference type="Gene3D" id="3.40.250.10">
    <property type="entry name" value="Rhodanese-like domain"/>
    <property type="match status" value="1"/>
</dbReference>
<keyword evidence="4" id="KW-0804">Transcription</keyword>
<dbReference type="SUPFAM" id="SSF52821">
    <property type="entry name" value="Rhodanese/Cell cycle control phosphatase"/>
    <property type="match status" value="1"/>
</dbReference>
<dbReference type="Pfam" id="PF01022">
    <property type="entry name" value="HTH_5"/>
    <property type="match status" value="1"/>
</dbReference>
<organism evidence="7 8">
    <name type="scientific">Candidatus Desulfobacillus denitrificans</name>
    <dbReference type="NCBI Taxonomy" id="2608985"/>
    <lineage>
        <taxon>Bacteria</taxon>
        <taxon>Pseudomonadati</taxon>
        <taxon>Pseudomonadota</taxon>
        <taxon>Betaproteobacteria</taxon>
        <taxon>Candidatus Desulfobacillus</taxon>
    </lineage>
</organism>
<keyword evidence="1" id="KW-0059">Arsenical resistance</keyword>
<accession>A0A809RM47</accession>
<evidence type="ECO:0000256" key="1">
    <source>
        <dbReference type="ARBA" id="ARBA00022849"/>
    </source>
</evidence>
<dbReference type="InterPro" id="IPR036873">
    <property type="entry name" value="Rhodanese-like_dom_sf"/>
</dbReference>
<dbReference type="PRINTS" id="PR00778">
    <property type="entry name" value="HTHARSR"/>
</dbReference>
<dbReference type="GO" id="GO:0003700">
    <property type="term" value="F:DNA-binding transcription factor activity"/>
    <property type="evidence" value="ECO:0007669"/>
    <property type="project" value="InterPro"/>
</dbReference>
<proteinExistence type="predicted"/>
<evidence type="ECO:0000256" key="4">
    <source>
        <dbReference type="ARBA" id="ARBA00023163"/>
    </source>
</evidence>
<dbReference type="Proteomes" id="UP000662914">
    <property type="component" value="Chromosome"/>
</dbReference>
<evidence type="ECO:0000313" key="8">
    <source>
        <dbReference type="Proteomes" id="UP000662914"/>
    </source>
</evidence>
<dbReference type="GO" id="GO:0046685">
    <property type="term" value="P:response to arsenic-containing substance"/>
    <property type="evidence" value="ECO:0007669"/>
    <property type="project" value="UniProtKB-KW"/>
</dbReference>
<dbReference type="EMBL" id="AP021857">
    <property type="protein sequence ID" value="BBO20582.1"/>
    <property type="molecule type" value="Genomic_DNA"/>
</dbReference>
<dbReference type="InterPro" id="IPR036388">
    <property type="entry name" value="WH-like_DNA-bd_sf"/>
</dbReference>
<evidence type="ECO:0000259" key="6">
    <source>
        <dbReference type="PROSITE" id="PS50987"/>
    </source>
</evidence>
<dbReference type="InterPro" id="IPR051081">
    <property type="entry name" value="HTH_MetalResp_TranReg"/>
</dbReference>
<reference evidence="7" key="1">
    <citation type="journal article" name="DNA Res.">
        <title>The physiological potential of anammox bacteria as revealed by their core genome structure.</title>
        <authorList>
            <person name="Okubo T."/>
            <person name="Toyoda A."/>
            <person name="Fukuhara K."/>
            <person name="Uchiyama I."/>
            <person name="Harigaya Y."/>
            <person name="Kuroiwa M."/>
            <person name="Suzuki T."/>
            <person name="Murakami Y."/>
            <person name="Suwa Y."/>
            <person name="Takami H."/>
        </authorList>
    </citation>
    <scope>NUCLEOTIDE SEQUENCE</scope>
    <source>
        <strain evidence="7">317325-3</strain>
    </source>
</reference>
<keyword evidence="3" id="KW-0238">DNA-binding</keyword>
<dbReference type="GO" id="GO:0003677">
    <property type="term" value="F:DNA binding"/>
    <property type="evidence" value="ECO:0007669"/>
    <property type="project" value="UniProtKB-KW"/>
</dbReference>
<dbReference type="CDD" id="cd00158">
    <property type="entry name" value="RHOD"/>
    <property type="match status" value="1"/>
</dbReference>
<dbReference type="AlphaFoldDB" id="A0A809RM47"/>
<dbReference type="InterPro" id="IPR036390">
    <property type="entry name" value="WH_DNA-bd_sf"/>
</dbReference>
<evidence type="ECO:0000256" key="2">
    <source>
        <dbReference type="ARBA" id="ARBA00023015"/>
    </source>
</evidence>
<evidence type="ECO:0000259" key="5">
    <source>
        <dbReference type="PROSITE" id="PS50206"/>
    </source>
</evidence>
<dbReference type="InterPro" id="IPR001763">
    <property type="entry name" value="Rhodanese-like_dom"/>
</dbReference>
<dbReference type="InterPro" id="IPR001845">
    <property type="entry name" value="HTH_ArsR_DNA-bd_dom"/>
</dbReference>
<evidence type="ECO:0000313" key="7">
    <source>
        <dbReference type="EMBL" id="BBO20582.1"/>
    </source>
</evidence>
<sequence>MRDTLYEQVGRIGKALASPKRLELIELLCQSEKTVDALAETARCSVKLASAHLKVLRAARLVEARRNGKYVYYRLADAQVADLWVSLRALAEERLLELQTALREFAAPGQALEGADRRTLLRRAARGEIVVIDVRPTEEYAAGHLPCARSMPLAELRARLRELPKNKPVVAYCRGPFCLMSGEAVALLKKRGYRATQLVDGVAEWRAQGLPVET</sequence>
<dbReference type="PANTHER" id="PTHR33154">
    <property type="entry name" value="TRANSCRIPTIONAL REGULATOR, ARSR FAMILY"/>
    <property type="match status" value="1"/>
</dbReference>
<dbReference type="Pfam" id="PF00581">
    <property type="entry name" value="Rhodanese"/>
    <property type="match status" value="1"/>
</dbReference>
<dbReference type="PANTHER" id="PTHR33154:SF18">
    <property type="entry name" value="ARSENICAL RESISTANCE OPERON REPRESSOR"/>
    <property type="match status" value="1"/>
</dbReference>
<name>A0A809RM47_9PROT</name>
<feature type="domain" description="HTH arsR-type" evidence="6">
    <location>
        <begin position="1"/>
        <end position="95"/>
    </location>
</feature>
<protein>
    <submittedName>
        <fullName evidence="7">ArsR family transcriptional regulator</fullName>
    </submittedName>
</protein>
<dbReference type="CDD" id="cd00090">
    <property type="entry name" value="HTH_ARSR"/>
    <property type="match status" value="1"/>
</dbReference>